<protein>
    <recommendedName>
        <fullName evidence="6">GATA-type domain-containing protein</fullName>
    </recommendedName>
</protein>
<proteinExistence type="predicted"/>
<feature type="region of interest" description="Disordered" evidence="5">
    <location>
        <begin position="56"/>
        <end position="94"/>
    </location>
</feature>
<evidence type="ECO:0000313" key="7">
    <source>
        <dbReference type="EMBL" id="KAF2073969.1"/>
    </source>
</evidence>
<name>A0A8J4PWE5_9MYCE</name>
<reference evidence="7" key="1">
    <citation type="submission" date="2020-01" db="EMBL/GenBank/DDBJ databases">
        <title>Development of genomics and gene disruption for Polysphondylium violaceum indicates a role for the polyketide synthase stlB in stalk morphogenesis.</title>
        <authorList>
            <person name="Narita B."/>
            <person name="Kawabe Y."/>
            <person name="Kin K."/>
            <person name="Saito T."/>
            <person name="Gibbs R."/>
            <person name="Kuspa A."/>
            <person name="Muzny D."/>
            <person name="Queller D."/>
            <person name="Richards S."/>
            <person name="Strassman J."/>
            <person name="Sucgang R."/>
            <person name="Worley K."/>
            <person name="Schaap P."/>
        </authorList>
    </citation>
    <scope>NUCLEOTIDE SEQUENCE</scope>
    <source>
        <strain evidence="7">QSvi11</strain>
    </source>
</reference>
<feature type="region of interest" description="Disordered" evidence="5">
    <location>
        <begin position="384"/>
        <end position="421"/>
    </location>
</feature>
<organism evidence="7 8">
    <name type="scientific">Polysphondylium violaceum</name>
    <dbReference type="NCBI Taxonomy" id="133409"/>
    <lineage>
        <taxon>Eukaryota</taxon>
        <taxon>Amoebozoa</taxon>
        <taxon>Evosea</taxon>
        <taxon>Eumycetozoa</taxon>
        <taxon>Dictyostelia</taxon>
        <taxon>Dictyosteliales</taxon>
        <taxon>Dictyosteliaceae</taxon>
        <taxon>Polysphondylium</taxon>
    </lineage>
</organism>
<keyword evidence="2 4" id="KW-0863">Zinc-finger</keyword>
<dbReference type="SMART" id="SM00401">
    <property type="entry name" value="ZnF_GATA"/>
    <property type="match status" value="1"/>
</dbReference>
<dbReference type="Pfam" id="PF00320">
    <property type="entry name" value="GATA"/>
    <property type="match status" value="1"/>
</dbReference>
<evidence type="ECO:0000256" key="1">
    <source>
        <dbReference type="ARBA" id="ARBA00022723"/>
    </source>
</evidence>
<dbReference type="GO" id="GO:0008270">
    <property type="term" value="F:zinc ion binding"/>
    <property type="evidence" value="ECO:0007669"/>
    <property type="project" value="UniProtKB-KW"/>
</dbReference>
<dbReference type="SUPFAM" id="SSF57716">
    <property type="entry name" value="Glucocorticoid receptor-like (DNA-binding domain)"/>
    <property type="match status" value="1"/>
</dbReference>
<evidence type="ECO:0000256" key="4">
    <source>
        <dbReference type="PROSITE-ProRule" id="PRU00094"/>
    </source>
</evidence>
<evidence type="ECO:0000256" key="3">
    <source>
        <dbReference type="ARBA" id="ARBA00022833"/>
    </source>
</evidence>
<sequence length="492" mass="55780">MTNLTSEDYSNISSDDGSIYFNDSIDRLLGDNTTYNSNNSNNNNNSIDTQNQLESDDYYNKKSPNNFNNDQNNLNSNSNNSNNNIPNNTTNYINQSSDSIVPTFAKVENNTNNYYYQQTFSQPINIYQEHDKNQLNINYFKLNQYSSQLTTLLKQAYNNIFVCNDEIDTITTLGSYIQMEISSLKESLLKRRIAANQSQSSSSSPPSTNRMYIHQQQQQQQQQQHHESIVPSCSISSSTSSFSPNGYYSPNTSDLYSSMGYASTISSPVPSYSSPIKHSPVICKKKGFKGFKPSPTYINLTENMIKAQTKKSKKLTNNNRVCLNCKTSDTPEWRRGPQGAKTLCNACGIRYRLTQQQQNQQQIIQNVNFSSTLESCQTNDYINNNNINNNNNNNSNQNMYSNDNNNNNNNTNNNNNDNNSLVNSMMLECQPISTDNEPHHHNYQQLLSPNTNSPNGCLSKLRHQELGVGLSSPTLPLENIFTFDNNNKFEMN</sequence>
<feature type="compositionally biased region" description="Low complexity" evidence="5">
    <location>
        <begin position="214"/>
        <end position="242"/>
    </location>
</feature>
<dbReference type="PANTHER" id="PTHR45658:SF18">
    <property type="entry name" value="PROTEIN GAT2"/>
    <property type="match status" value="1"/>
</dbReference>
<evidence type="ECO:0000313" key="8">
    <source>
        <dbReference type="Proteomes" id="UP000695562"/>
    </source>
</evidence>
<dbReference type="OrthoDB" id="21184at2759"/>
<keyword evidence="8" id="KW-1185">Reference proteome</keyword>
<evidence type="ECO:0000259" key="6">
    <source>
        <dbReference type="PROSITE" id="PS50114"/>
    </source>
</evidence>
<dbReference type="GO" id="GO:0043565">
    <property type="term" value="F:sequence-specific DNA binding"/>
    <property type="evidence" value="ECO:0007669"/>
    <property type="project" value="InterPro"/>
</dbReference>
<feature type="domain" description="GATA-type" evidence="6">
    <location>
        <begin position="316"/>
        <end position="353"/>
    </location>
</feature>
<dbReference type="InterPro" id="IPR000679">
    <property type="entry name" value="Znf_GATA"/>
</dbReference>
<dbReference type="EMBL" id="AJWJ01000172">
    <property type="protein sequence ID" value="KAF2073969.1"/>
    <property type="molecule type" value="Genomic_DNA"/>
</dbReference>
<comment type="caution">
    <text evidence="7">The sequence shown here is derived from an EMBL/GenBank/DDBJ whole genome shotgun (WGS) entry which is preliminary data.</text>
</comment>
<gene>
    <name evidence="7" type="ORF">CYY_004714</name>
</gene>
<dbReference type="CDD" id="cd00202">
    <property type="entry name" value="ZnF_GATA"/>
    <property type="match status" value="1"/>
</dbReference>
<dbReference type="PANTHER" id="PTHR45658">
    <property type="entry name" value="GATA TRANSCRIPTION FACTOR"/>
    <property type="match status" value="1"/>
</dbReference>
<dbReference type="PROSITE" id="PS50114">
    <property type="entry name" value="GATA_ZN_FINGER_2"/>
    <property type="match status" value="1"/>
</dbReference>
<evidence type="ECO:0000256" key="2">
    <source>
        <dbReference type="ARBA" id="ARBA00022771"/>
    </source>
</evidence>
<feature type="compositionally biased region" description="Low complexity" evidence="5">
    <location>
        <begin position="61"/>
        <end position="94"/>
    </location>
</feature>
<feature type="region of interest" description="Disordered" evidence="5">
    <location>
        <begin position="195"/>
        <end position="242"/>
    </location>
</feature>
<dbReference type="PROSITE" id="PS00344">
    <property type="entry name" value="GATA_ZN_FINGER_1"/>
    <property type="match status" value="1"/>
</dbReference>
<dbReference type="Proteomes" id="UP000695562">
    <property type="component" value="Unassembled WGS sequence"/>
</dbReference>
<keyword evidence="1" id="KW-0479">Metal-binding</keyword>
<feature type="compositionally biased region" description="Low complexity" evidence="5">
    <location>
        <begin position="197"/>
        <end position="207"/>
    </location>
</feature>
<dbReference type="GO" id="GO:0006355">
    <property type="term" value="P:regulation of DNA-templated transcription"/>
    <property type="evidence" value="ECO:0007669"/>
    <property type="project" value="InterPro"/>
</dbReference>
<dbReference type="AlphaFoldDB" id="A0A8J4PWE5"/>
<dbReference type="InterPro" id="IPR013088">
    <property type="entry name" value="Znf_NHR/GATA"/>
</dbReference>
<keyword evidence="3" id="KW-0862">Zinc</keyword>
<accession>A0A8J4PWE5</accession>
<feature type="compositionally biased region" description="Low complexity" evidence="5">
    <location>
        <begin position="384"/>
        <end position="419"/>
    </location>
</feature>
<dbReference type="Gene3D" id="3.30.50.10">
    <property type="entry name" value="Erythroid Transcription Factor GATA-1, subunit A"/>
    <property type="match status" value="1"/>
</dbReference>
<dbReference type="InterPro" id="IPR051140">
    <property type="entry name" value="GATA_TF"/>
</dbReference>
<evidence type="ECO:0000256" key="5">
    <source>
        <dbReference type="SAM" id="MobiDB-lite"/>
    </source>
</evidence>